<evidence type="ECO:0000313" key="5">
    <source>
        <dbReference type="Proteomes" id="UP000664303"/>
    </source>
</evidence>
<dbReference type="EMBL" id="JAFKCZ010000013">
    <property type="protein sequence ID" value="MBN7798274.1"/>
    <property type="molecule type" value="Genomic_DNA"/>
</dbReference>
<dbReference type="RefSeq" id="WP_206561720.1">
    <property type="nucleotide sequence ID" value="NZ_JAFKCZ010000013.1"/>
</dbReference>
<dbReference type="InterPro" id="IPR025722">
    <property type="entry name" value="TetR"/>
</dbReference>
<accession>A0A939DHD7</accession>
<evidence type="ECO:0000256" key="1">
    <source>
        <dbReference type="ARBA" id="ARBA00023125"/>
    </source>
</evidence>
<dbReference type="GO" id="GO:0003700">
    <property type="term" value="F:DNA-binding transcription factor activity"/>
    <property type="evidence" value="ECO:0007669"/>
    <property type="project" value="TreeGrafter"/>
</dbReference>
<dbReference type="Proteomes" id="UP000664303">
    <property type="component" value="Unassembled WGS sequence"/>
</dbReference>
<dbReference type="Pfam" id="PF00440">
    <property type="entry name" value="TetR_N"/>
    <property type="match status" value="1"/>
</dbReference>
<name>A0A939DHD7_9GAMM</name>
<dbReference type="PANTHER" id="PTHR30055:SF223">
    <property type="entry name" value="HTH-TYPE TRANSCRIPTIONAL REGULATOR UIDR"/>
    <property type="match status" value="1"/>
</dbReference>
<sequence>MKTRDRILVTSLALFNDEGEAHTTTIDIANEMDISPGNLYYHFKGKDQIIAELFAQYELALSSTLAAPIEKPLSAGRGDVEENWYFLYVVMEEMYQYRFLYHNLDDILQRYPDVRRGFRRLVQLKRAALYAICQSLLEQSVIDTRGQQLLGLVDNMTLTLNFWFNYAQLLHGARPPQLTIHQGVLQMMTMVAPYLGDEELDFYRDCEAIYTDMLQQAEADTGDD</sequence>
<organism evidence="4 5">
    <name type="scientific">Parahaliea mediterranea</name>
    <dbReference type="NCBI Taxonomy" id="651086"/>
    <lineage>
        <taxon>Bacteria</taxon>
        <taxon>Pseudomonadati</taxon>
        <taxon>Pseudomonadota</taxon>
        <taxon>Gammaproteobacteria</taxon>
        <taxon>Cellvibrionales</taxon>
        <taxon>Halieaceae</taxon>
        <taxon>Parahaliea</taxon>
    </lineage>
</organism>
<keyword evidence="1 2" id="KW-0238">DNA-binding</keyword>
<dbReference type="InterPro" id="IPR001647">
    <property type="entry name" value="HTH_TetR"/>
</dbReference>
<reference evidence="4" key="1">
    <citation type="submission" date="2021-02" db="EMBL/GenBank/DDBJ databases">
        <title>PHA producing bacteria isolated from coastal sediment in Guangdong, Shenzhen.</title>
        <authorList>
            <person name="Zheng W."/>
            <person name="Yu S."/>
            <person name="Huang Y."/>
        </authorList>
    </citation>
    <scope>NUCLEOTIDE SEQUENCE</scope>
    <source>
        <strain evidence="4">TN14-10</strain>
    </source>
</reference>
<feature type="DNA-binding region" description="H-T-H motif" evidence="2">
    <location>
        <begin position="24"/>
        <end position="43"/>
    </location>
</feature>
<dbReference type="SUPFAM" id="SSF46689">
    <property type="entry name" value="Homeodomain-like"/>
    <property type="match status" value="1"/>
</dbReference>
<gene>
    <name evidence="4" type="ORF">JYP50_16815</name>
</gene>
<proteinExistence type="predicted"/>
<evidence type="ECO:0000259" key="3">
    <source>
        <dbReference type="PROSITE" id="PS50977"/>
    </source>
</evidence>
<dbReference type="Gene3D" id="1.10.357.10">
    <property type="entry name" value="Tetracycline Repressor, domain 2"/>
    <property type="match status" value="1"/>
</dbReference>
<dbReference type="PROSITE" id="PS50977">
    <property type="entry name" value="HTH_TETR_2"/>
    <property type="match status" value="1"/>
</dbReference>
<feature type="domain" description="HTH tetR-type" evidence="3">
    <location>
        <begin position="1"/>
        <end position="61"/>
    </location>
</feature>
<dbReference type="InterPro" id="IPR050109">
    <property type="entry name" value="HTH-type_TetR-like_transc_reg"/>
</dbReference>
<dbReference type="PANTHER" id="PTHR30055">
    <property type="entry name" value="HTH-TYPE TRANSCRIPTIONAL REGULATOR RUTR"/>
    <property type="match status" value="1"/>
</dbReference>
<dbReference type="GO" id="GO:0000976">
    <property type="term" value="F:transcription cis-regulatory region binding"/>
    <property type="evidence" value="ECO:0007669"/>
    <property type="project" value="TreeGrafter"/>
</dbReference>
<dbReference type="PRINTS" id="PR00455">
    <property type="entry name" value="HTHTETR"/>
</dbReference>
<keyword evidence="5" id="KW-1185">Reference proteome</keyword>
<evidence type="ECO:0000313" key="4">
    <source>
        <dbReference type="EMBL" id="MBN7798274.1"/>
    </source>
</evidence>
<dbReference type="AlphaFoldDB" id="A0A939DHD7"/>
<dbReference type="Pfam" id="PF13972">
    <property type="entry name" value="TetR"/>
    <property type="match status" value="1"/>
</dbReference>
<evidence type="ECO:0000256" key="2">
    <source>
        <dbReference type="PROSITE-ProRule" id="PRU00335"/>
    </source>
</evidence>
<comment type="caution">
    <text evidence="4">The sequence shown here is derived from an EMBL/GenBank/DDBJ whole genome shotgun (WGS) entry which is preliminary data.</text>
</comment>
<dbReference type="InterPro" id="IPR009057">
    <property type="entry name" value="Homeodomain-like_sf"/>
</dbReference>
<protein>
    <submittedName>
        <fullName evidence="4">TetR/AcrR family transcriptional regulator</fullName>
    </submittedName>
</protein>